<evidence type="ECO:0000313" key="3">
    <source>
        <dbReference type="Proteomes" id="UP001141327"/>
    </source>
</evidence>
<dbReference type="EMBL" id="JAPMOS010000055">
    <property type="protein sequence ID" value="KAJ4457031.1"/>
    <property type="molecule type" value="Genomic_DNA"/>
</dbReference>
<evidence type="ECO:0000313" key="1">
    <source>
        <dbReference type="EMBL" id="KAJ4454097.1"/>
    </source>
</evidence>
<sequence length="161" mass="18741">MKFYRAKNVDFFVTSDKLTADQEPTVDIEEMKLYVKLVTPNPQLQMQIDQQFLKTVNIQYPRFNCTRMSIQIKSNTVIPFIDYSSRPSMIFLGFQKPDCDKELTSMAHPDSLTLIQVISGNHIQISYVVRNSSVIKKIHQPSIEIYSEMVIQYLHLIFAIM</sequence>
<dbReference type="EMBL" id="JAPMOS010000185">
    <property type="protein sequence ID" value="KAJ4454097.1"/>
    <property type="molecule type" value="Genomic_DNA"/>
</dbReference>
<name>A0ABQ8U938_9EUKA</name>
<protein>
    <submittedName>
        <fullName evidence="1">Uncharacterized protein</fullName>
    </submittedName>
</protein>
<keyword evidence="3" id="KW-1185">Reference proteome</keyword>
<dbReference type="Proteomes" id="UP001141327">
    <property type="component" value="Unassembled WGS sequence"/>
</dbReference>
<evidence type="ECO:0000313" key="2">
    <source>
        <dbReference type="EMBL" id="KAJ4457031.1"/>
    </source>
</evidence>
<comment type="caution">
    <text evidence="1">The sequence shown here is derived from an EMBL/GenBank/DDBJ whole genome shotgun (WGS) entry which is preliminary data.</text>
</comment>
<proteinExistence type="predicted"/>
<accession>A0ABQ8U938</accession>
<reference evidence="1" key="1">
    <citation type="journal article" date="2022" name="bioRxiv">
        <title>Genomics of Preaxostyla Flagellates Illuminates Evolutionary Transitions and the Path Towards Mitochondrial Loss.</title>
        <authorList>
            <person name="Novak L.V.F."/>
            <person name="Treitli S.C."/>
            <person name="Pyrih J."/>
            <person name="Halakuc P."/>
            <person name="Pipaliya S.V."/>
            <person name="Vacek V."/>
            <person name="Brzon O."/>
            <person name="Soukal P."/>
            <person name="Eme L."/>
            <person name="Dacks J.B."/>
            <person name="Karnkowska A."/>
            <person name="Elias M."/>
            <person name="Hampl V."/>
        </authorList>
    </citation>
    <scope>NUCLEOTIDE SEQUENCE</scope>
    <source>
        <strain evidence="1">RCP-MX</strain>
    </source>
</reference>
<organism evidence="1 3">
    <name type="scientific">Paratrimastix pyriformis</name>
    <dbReference type="NCBI Taxonomy" id="342808"/>
    <lineage>
        <taxon>Eukaryota</taxon>
        <taxon>Metamonada</taxon>
        <taxon>Preaxostyla</taxon>
        <taxon>Paratrimastigidae</taxon>
        <taxon>Paratrimastix</taxon>
    </lineage>
</organism>
<gene>
    <name evidence="1" type="ORF">PAPYR_11270</name>
    <name evidence="2" type="ORF">PAPYR_7538</name>
</gene>